<dbReference type="SMART" id="SM00320">
    <property type="entry name" value="WD40"/>
    <property type="match status" value="8"/>
</dbReference>
<feature type="region of interest" description="Disordered" evidence="4">
    <location>
        <begin position="68"/>
        <end position="91"/>
    </location>
</feature>
<feature type="repeat" description="WD" evidence="3">
    <location>
        <begin position="198"/>
        <end position="229"/>
    </location>
</feature>
<protein>
    <submittedName>
        <fullName evidence="5">Uncharacterized protein</fullName>
    </submittedName>
</protein>
<feature type="compositionally biased region" description="Acidic residues" evidence="4">
    <location>
        <begin position="110"/>
        <end position="128"/>
    </location>
</feature>
<dbReference type="CDD" id="cd00200">
    <property type="entry name" value="WD40"/>
    <property type="match status" value="1"/>
</dbReference>
<feature type="compositionally biased region" description="Polar residues" evidence="4">
    <location>
        <begin position="68"/>
        <end position="85"/>
    </location>
</feature>
<dbReference type="AlphaFoldDB" id="R9P813"/>
<dbReference type="PROSITE" id="PS50294">
    <property type="entry name" value="WD_REPEATS_REGION"/>
    <property type="match status" value="3"/>
</dbReference>
<proteinExistence type="predicted"/>
<evidence type="ECO:0000256" key="4">
    <source>
        <dbReference type="SAM" id="MobiDB-lite"/>
    </source>
</evidence>
<dbReference type="PANTHER" id="PTHR19857:SF8">
    <property type="entry name" value="ANGIO-ASSOCIATED MIGRATORY CELL PROTEIN"/>
    <property type="match status" value="1"/>
</dbReference>
<name>R9P813_PSEHS</name>
<dbReference type="PROSITE" id="PS50082">
    <property type="entry name" value="WD_REPEATS_2"/>
    <property type="match status" value="5"/>
</dbReference>
<dbReference type="Gene3D" id="2.130.10.10">
    <property type="entry name" value="YVTN repeat-like/Quinoprotein amine dehydrogenase"/>
    <property type="match status" value="1"/>
</dbReference>
<dbReference type="InterPro" id="IPR015943">
    <property type="entry name" value="WD40/YVTN_repeat-like_dom_sf"/>
</dbReference>
<evidence type="ECO:0000256" key="2">
    <source>
        <dbReference type="ARBA" id="ARBA00022737"/>
    </source>
</evidence>
<dbReference type="STRING" id="1305764.R9P813"/>
<keyword evidence="1 3" id="KW-0853">WD repeat</keyword>
<dbReference type="FunFam" id="2.130.10.10:FF:000513">
    <property type="entry name" value="Unplaced genomic scaffold supercont1.3, whole genome shotgun sequence"/>
    <property type="match status" value="1"/>
</dbReference>
<dbReference type="PANTHER" id="PTHR19857">
    <property type="entry name" value="MITOCHONDRIAL DIVISION PROTEIN 1-RELATED"/>
    <property type="match status" value="1"/>
</dbReference>
<dbReference type="InterPro" id="IPR001680">
    <property type="entry name" value="WD40_rpt"/>
</dbReference>
<evidence type="ECO:0000256" key="1">
    <source>
        <dbReference type="ARBA" id="ARBA00022574"/>
    </source>
</evidence>
<feature type="region of interest" description="Disordered" evidence="4">
    <location>
        <begin position="110"/>
        <end position="144"/>
    </location>
</feature>
<dbReference type="InterPro" id="IPR019775">
    <property type="entry name" value="WD40_repeat_CS"/>
</dbReference>
<organism evidence="5 6">
    <name type="scientific">Pseudozyma hubeiensis (strain SY62)</name>
    <name type="common">Yeast</name>
    <dbReference type="NCBI Taxonomy" id="1305764"/>
    <lineage>
        <taxon>Eukaryota</taxon>
        <taxon>Fungi</taxon>
        <taxon>Dikarya</taxon>
        <taxon>Basidiomycota</taxon>
        <taxon>Ustilaginomycotina</taxon>
        <taxon>Ustilaginomycetes</taxon>
        <taxon>Ustilaginales</taxon>
        <taxon>Ustilaginaceae</taxon>
        <taxon>Pseudozyma</taxon>
    </lineage>
</organism>
<dbReference type="RefSeq" id="XP_012190959.1">
    <property type="nucleotide sequence ID" value="XM_012335569.1"/>
</dbReference>
<dbReference type="InterPro" id="IPR036322">
    <property type="entry name" value="WD40_repeat_dom_sf"/>
</dbReference>
<dbReference type="Pfam" id="PF00400">
    <property type="entry name" value="WD40"/>
    <property type="match status" value="6"/>
</dbReference>
<feature type="repeat" description="WD" evidence="3">
    <location>
        <begin position="254"/>
        <end position="285"/>
    </location>
</feature>
<reference evidence="6" key="1">
    <citation type="journal article" date="2013" name="Genome Announc.">
        <title>Draft genome sequence of the basidiomycetous yeast-like fungus Pseudozyma hubeiensis SY62, which produces an abundant amount of the biosurfactant mannosylerythritol lipids.</title>
        <authorList>
            <person name="Konishi M."/>
            <person name="Hatada Y."/>
            <person name="Horiuchi J."/>
        </authorList>
    </citation>
    <scope>NUCLEOTIDE SEQUENCE [LARGE SCALE GENOMIC DNA]</scope>
    <source>
        <strain evidence="6">SY62</strain>
    </source>
</reference>
<dbReference type="HOGENOM" id="CLU_000288_57_9_1"/>
<accession>R9P813</accession>
<evidence type="ECO:0000313" key="5">
    <source>
        <dbReference type="EMBL" id="GAC97372.1"/>
    </source>
</evidence>
<dbReference type="PROSITE" id="PS00678">
    <property type="entry name" value="WD_REPEATS_1"/>
    <property type="match status" value="1"/>
</dbReference>
<sequence>MLEIGRRQSTEKEGLLMRVACRIRRQIDDEVLLLHHLLRFGNNFLDTTSDLSSLLPLTTQSRFALHPATTSQRTMSSTQPHQNPDQAMEAHDEDYGSDLANDDIQEVVPEHDDEGDVPMDGDSDDDDVGHDASQQQGAGSGQEQFVDNSIAAFYSHRKSVFSVSLHPSFPNPPLALSGGEDDGAWIWNTQDGSEVARLGGHTDSVTSALFNAAGDLAATGGMDGKVRIWRKKSDDFKTWEFLTNLEGPDEVVWIDWHPKGSVLAAGGADSTVWMWQLPSGNVMNVFSGHSDAVSCGSFSPDGKRLVTGSEDATLIVWDPKTAEVVSKVQTHLDGGLTQLAVSPDARVVVVGGADGDVRVINIGALDNGGSASVVASLTGHAEGESIEGIQFVDVGSGSRTGHVITASTEGKAIVWDLSLAKMRCEVVHDAAITGLALHPATSLFSTSSADHTIKTWDARTGGCVATQQGFTDGVLALAVGKDDGFTQGAETGGIGAYTNTANARGWKLVGAGDEGVALVFRV</sequence>
<evidence type="ECO:0000256" key="3">
    <source>
        <dbReference type="PROSITE-ProRule" id="PRU00221"/>
    </source>
</evidence>
<feature type="repeat" description="WD" evidence="3">
    <location>
        <begin position="425"/>
        <end position="466"/>
    </location>
</feature>
<dbReference type="Proteomes" id="UP000014071">
    <property type="component" value="Unassembled WGS sequence"/>
</dbReference>
<dbReference type="SUPFAM" id="SSF50978">
    <property type="entry name" value="WD40 repeat-like"/>
    <property type="match status" value="1"/>
</dbReference>
<gene>
    <name evidence="5" type="ORF">PHSY_004957</name>
</gene>
<evidence type="ECO:0000313" key="6">
    <source>
        <dbReference type="Proteomes" id="UP000014071"/>
    </source>
</evidence>
<keyword evidence="2" id="KW-0677">Repeat</keyword>
<feature type="repeat" description="WD" evidence="3">
    <location>
        <begin position="286"/>
        <end position="327"/>
    </location>
</feature>
<dbReference type="GeneID" id="24110238"/>
<dbReference type="InterPro" id="IPR051179">
    <property type="entry name" value="WD_repeat_multifunction"/>
</dbReference>
<feature type="repeat" description="WD" evidence="3">
    <location>
        <begin position="153"/>
        <end position="197"/>
    </location>
</feature>
<keyword evidence="6" id="KW-1185">Reference proteome</keyword>
<dbReference type="eggNOG" id="KOG0296">
    <property type="taxonomic scope" value="Eukaryota"/>
</dbReference>
<dbReference type="OrthoDB" id="10261640at2759"/>
<dbReference type="EMBL" id="DF238809">
    <property type="protein sequence ID" value="GAC97372.1"/>
    <property type="molecule type" value="Genomic_DNA"/>
</dbReference>